<comment type="catalytic activity">
    <reaction evidence="7">
        <text>1D-myo-inositol 1,3,4,5,6-pentakisphosphate + ATP = 1D-myo-inositol hexakisphosphate + ADP + H(+)</text>
        <dbReference type="Rhea" id="RHEA:20313"/>
        <dbReference type="ChEBI" id="CHEBI:15378"/>
        <dbReference type="ChEBI" id="CHEBI:30616"/>
        <dbReference type="ChEBI" id="CHEBI:57733"/>
        <dbReference type="ChEBI" id="CHEBI:58130"/>
        <dbReference type="ChEBI" id="CHEBI:456216"/>
        <dbReference type="EC" id="2.7.1.158"/>
    </reaction>
</comment>
<keyword evidence="5 7" id="KW-0418">Kinase</keyword>
<dbReference type="InterPro" id="IPR009286">
    <property type="entry name" value="Ins_P5_2-kin"/>
</dbReference>
<evidence type="ECO:0000313" key="8">
    <source>
        <dbReference type="Proteomes" id="UP000695000"/>
    </source>
</evidence>
<dbReference type="InterPro" id="IPR043001">
    <property type="entry name" value="IP5_2-K_N_lobe"/>
</dbReference>
<gene>
    <name evidence="9" type="primary">LOC108566435</name>
</gene>
<name>A0ABM1N4P2_NICVS</name>
<dbReference type="EC" id="2.7.1.158" evidence="2 7"/>
<organism evidence="8 9">
    <name type="scientific">Nicrophorus vespilloides</name>
    <name type="common">Boreal carrion beetle</name>
    <dbReference type="NCBI Taxonomy" id="110193"/>
    <lineage>
        <taxon>Eukaryota</taxon>
        <taxon>Metazoa</taxon>
        <taxon>Ecdysozoa</taxon>
        <taxon>Arthropoda</taxon>
        <taxon>Hexapoda</taxon>
        <taxon>Insecta</taxon>
        <taxon>Pterygota</taxon>
        <taxon>Neoptera</taxon>
        <taxon>Endopterygota</taxon>
        <taxon>Coleoptera</taxon>
        <taxon>Polyphaga</taxon>
        <taxon>Staphyliniformia</taxon>
        <taxon>Silphidae</taxon>
        <taxon>Nicrophorinae</taxon>
        <taxon>Nicrophorus</taxon>
    </lineage>
</organism>
<evidence type="ECO:0000256" key="7">
    <source>
        <dbReference type="RuleBase" id="RU364126"/>
    </source>
</evidence>
<evidence type="ECO:0000256" key="4">
    <source>
        <dbReference type="ARBA" id="ARBA00022741"/>
    </source>
</evidence>
<evidence type="ECO:0000256" key="5">
    <source>
        <dbReference type="ARBA" id="ARBA00022777"/>
    </source>
</evidence>
<accession>A0ABM1N4P2</accession>
<dbReference type="PANTHER" id="PTHR14456">
    <property type="entry name" value="INOSITOL POLYPHOSPHATE KINASE 1"/>
    <property type="match status" value="1"/>
</dbReference>
<dbReference type="Pfam" id="PF06090">
    <property type="entry name" value="Ins_P5_2-kin"/>
    <property type="match status" value="1"/>
</dbReference>
<keyword evidence="6 7" id="KW-0067">ATP-binding</keyword>
<dbReference type="GeneID" id="108566435"/>
<proteinExistence type="inferred from homology"/>
<evidence type="ECO:0000256" key="3">
    <source>
        <dbReference type="ARBA" id="ARBA00022679"/>
    </source>
</evidence>
<evidence type="ECO:0000256" key="6">
    <source>
        <dbReference type="ARBA" id="ARBA00022840"/>
    </source>
</evidence>
<dbReference type="Gene3D" id="3.30.200.110">
    <property type="entry name" value="Inositol-pentakisphosphate 2-kinase, N-lobe"/>
    <property type="match status" value="1"/>
</dbReference>
<dbReference type="RefSeq" id="XP_017781792.1">
    <property type="nucleotide sequence ID" value="XM_017926303.1"/>
</dbReference>
<evidence type="ECO:0000256" key="2">
    <source>
        <dbReference type="ARBA" id="ARBA00012023"/>
    </source>
</evidence>
<evidence type="ECO:0000313" key="9">
    <source>
        <dbReference type="RefSeq" id="XP_017781792.1"/>
    </source>
</evidence>
<comment type="function">
    <text evidence="7">Phosphorylates Ins(1,3,4,5,6)P5 at position 2 to form Ins(1,2,3,4,5,6)P6 (InsP6 or phytate).</text>
</comment>
<sequence>MEKLNFECDGIKYSENWLYRGEGNAHLALSLPSLRKVLIFKKQNPQEAGDASESFLKSIAFQNKIMKHLFGIYVTRIERVEFLDDLMSFKSQLDGLRPAHRMHKTLSHNAILCQDYTCFEEGLDRFVDDDDVYAVEIKPKFGVQSEENCLFCQKQILKTDEKFQLNQGNIKSPTNYCPKKIFSGEFKLMLESIEDLIENPQNNFQVYKNGQLVYSENHEIIAFDSVINETFQNREDFKNAICQMLLANLEDVQESIDSSDGLPKGCVLKKILKYQSYYLTNAGNVPDNFDYVGKCLKDFNENCLDLESYKLNCPIICKVLGKIVKDCSVMLTFTKQLKKITAPKRHLIQSSNGRKILFDVKIFDLYPK</sequence>
<reference evidence="9" key="1">
    <citation type="submission" date="2025-08" db="UniProtKB">
        <authorList>
            <consortium name="RefSeq"/>
        </authorList>
    </citation>
    <scope>IDENTIFICATION</scope>
    <source>
        <tissue evidence="9">Whole Larva</tissue>
    </source>
</reference>
<keyword evidence="8" id="KW-1185">Reference proteome</keyword>
<keyword evidence="4 7" id="KW-0547">Nucleotide-binding</keyword>
<comment type="similarity">
    <text evidence="1">Belongs to the IPK1 type 2 family.</text>
</comment>
<dbReference type="PANTHER" id="PTHR14456:SF2">
    <property type="entry name" value="INOSITOL-PENTAKISPHOSPHATE 2-KINASE"/>
    <property type="match status" value="1"/>
</dbReference>
<evidence type="ECO:0000256" key="1">
    <source>
        <dbReference type="ARBA" id="ARBA00007229"/>
    </source>
</evidence>
<keyword evidence="3 7" id="KW-0808">Transferase</keyword>
<dbReference type="Proteomes" id="UP000695000">
    <property type="component" value="Unplaced"/>
</dbReference>
<comment type="domain">
    <text evidence="7">The EXKPK motif is conserved in inositol-pentakisphosphate 2-kinases of both family 1 and 2.</text>
</comment>
<protein>
    <recommendedName>
        <fullName evidence="2 7">Inositol-pentakisphosphate 2-kinase</fullName>
        <ecNumber evidence="2 7">2.7.1.158</ecNumber>
    </recommendedName>
</protein>